<sequence length="73" mass="8128">MLLLCVGVFCAAALETPETLEWRWKRSVDSVGLWDFVSCFYKGAAFAFNYHAGAAVNDSVVESRGRIVILRTL</sequence>
<keyword evidence="2" id="KW-1185">Reference proteome</keyword>
<dbReference type="AlphaFoldDB" id="A0A6J5W2U1"/>
<dbReference type="EMBL" id="CAEKKB010000001">
    <property type="protein sequence ID" value="CAB4294763.1"/>
    <property type="molecule type" value="Genomic_DNA"/>
</dbReference>
<gene>
    <name evidence="1" type="ORF">ORAREDHAP_LOCUS5802</name>
</gene>
<evidence type="ECO:0000313" key="2">
    <source>
        <dbReference type="Proteomes" id="UP000507245"/>
    </source>
</evidence>
<proteinExistence type="predicted"/>
<reference evidence="2" key="1">
    <citation type="journal article" date="2020" name="Genome Biol.">
        <title>Gamete binning: chromosome-level and haplotype-resolved genome assembly enabled by high-throughput single-cell sequencing of gamete genomes.</title>
        <authorList>
            <person name="Campoy J.A."/>
            <person name="Sun H."/>
            <person name="Goel M."/>
            <person name="Jiao W.-B."/>
            <person name="Folz-Donahue K."/>
            <person name="Wang N."/>
            <person name="Rubio M."/>
            <person name="Liu C."/>
            <person name="Kukat C."/>
            <person name="Ruiz D."/>
            <person name="Huettel B."/>
            <person name="Schneeberger K."/>
        </authorList>
    </citation>
    <scope>NUCLEOTIDE SEQUENCE [LARGE SCALE GENOMIC DNA]</scope>
    <source>
        <strain evidence="2">cv. Rojo Pasion</strain>
    </source>
</reference>
<accession>A0A6J5W2U1</accession>
<organism evidence="1 2">
    <name type="scientific">Prunus armeniaca</name>
    <name type="common">Apricot</name>
    <name type="synonym">Armeniaca vulgaris</name>
    <dbReference type="NCBI Taxonomy" id="36596"/>
    <lineage>
        <taxon>Eukaryota</taxon>
        <taxon>Viridiplantae</taxon>
        <taxon>Streptophyta</taxon>
        <taxon>Embryophyta</taxon>
        <taxon>Tracheophyta</taxon>
        <taxon>Spermatophyta</taxon>
        <taxon>Magnoliopsida</taxon>
        <taxon>eudicotyledons</taxon>
        <taxon>Gunneridae</taxon>
        <taxon>Pentapetalae</taxon>
        <taxon>rosids</taxon>
        <taxon>fabids</taxon>
        <taxon>Rosales</taxon>
        <taxon>Rosaceae</taxon>
        <taxon>Amygdaloideae</taxon>
        <taxon>Amygdaleae</taxon>
        <taxon>Prunus</taxon>
    </lineage>
</organism>
<name>A0A6J5W2U1_PRUAR</name>
<protein>
    <submittedName>
        <fullName evidence="1">Uncharacterized protein</fullName>
    </submittedName>
</protein>
<dbReference type="Proteomes" id="UP000507245">
    <property type="component" value="Unassembled WGS sequence"/>
</dbReference>
<evidence type="ECO:0000313" key="1">
    <source>
        <dbReference type="EMBL" id="CAB4294763.1"/>
    </source>
</evidence>